<dbReference type="CDD" id="cd00024">
    <property type="entry name" value="CD_CSD"/>
    <property type="match status" value="1"/>
</dbReference>
<dbReference type="OrthoDB" id="1918685at2759"/>
<evidence type="ECO:0000313" key="5">
    <source>
        <dbReference type="EMBL" id="GBG82334.1"/>
    </source>
</evidence>
<proteinExistence type="predicted"/>
<feature type="region of interest" description="Disordered" evidence="3">
    <location>
        <begin position="163"/>
        <end position="182"/>
    </location>
</feature>
<reference evidence="5 6" key="1">
    <citation type="journal article" date="2018" name="Cell">
        <title>The Chara Genome: Secondary Complexity and Implications for Plant Terrestrialization.</title>
        <authorList>
            <person name="Nishiyama T."/>
            <person name="Sakayama H."/>
            <person name="Vries J.D."/>
            <person name="Buschmann H."/>
            <person name="Saint-Marcoux D."/>
            <person name="Ullrich K.K."/>
            <person name="Haas F.B."/>
            <person name="Vanderstraeten L."/>
            <person name="Becker D."/>
            <person name="Lang D."/>
            <person name="Vosolsobe S."/>
            <person name="Rombauts S."/>
            <person name="Wilhelmsson P.K.I."/>
            <person name="Janitza P."/>
            <person name="Kern R."/>
            <person name="Heyl A."/>
            <person name="Rumpler F."/>
            <person name="Villalobos L.I.A.C."/>
            <person name="Clay J.M."/>
            <person name="Skokan R."/>
            <person name="Toyoda A."/>
            <person name="Suzuki Y."/>
            <person name="Kagoshima H."/>
            <person name="Schijlen E."/>
            <person name="Tajeshwar N."/>
            <person name="Catarino B."/>
            <person name="Hetherington A.J."/>
            <person name="Saltykova A."/>
            <person name="Bonnot C."/>
            <person name="Breuninger H."/>
            <person name="Symeonidi A."/>
            <person name="Radhakrishnan G.V."/>
            <person name="Van Nieuwerburgh F."/>
            <person name="Deforce D."/>
            <person name="Chang C."/>
            <person name="Karol K.G."/>
            <person name="Hedrich R."/>
            <person name="Ulvskov P."/>
            <person name="Glockner G."/>
            <person name="Delwiche C.F."/>
            <person name="Petrasek J."/>
            <person name="Van de Peer Y."/>
            <person name="Friml J."/>
            <person name="Beilby M."/>
            <person name="Dolan L."/>
            <person name="Kohara Y."/>
            <person name="Sugano S."/>
            <person name="Fujiyama A."/>
            <person name="Delaux P.-M."/>
            <person name="Quint M."/>
            <person name="TheiBen G."/>
            <person name="Hagemann M."/>
            <person name="Harholt J."/>
            <person name="Dunand C."/>
            <person name="Zachgo S."/>
            <person name="Langdale J."/>
            <person name="Maumus F."/>
            <person name="Straeten D.V.D."/>
            <person name="Gould S.B."/>
            <person name="Rensing S.A."/>
        </authorList>
    </citation>
    <scope>NUCLEOTIDE SEQUENCE [LARGE SCALE GENOMIC DNA]</scope>
    <source>
        <strain evidence="5 6">S276</strain>
    </source>
</reference>
<organism evidence="5 6">
    <name type="scientific">Chara braunii</name>
    <name type="common">Braun's stonewort</name>
    <dbReference type="NCBI Taxonomy" id="69332"/>
    <lineage>
        <taxon>Eukaryota</taxon>
        <taxon>Viridiplantae</taxon>
        <taxon>Streptophyta</taxon>
        <taxon>Charophyceae</taxon>
        <taxon>Charales</taxon>
        <taxon>Characeae</taxon>
        <taxon>Chara</taxon>
    </lineage>
</organism>
<feature type="domain" description="Chromo" evidence="4">
    <location>
        <begin position="105"/>
        <end position="167"/>
    </location>
</feature>
<dbReference type="Proteomes" id="UP000265515">
    <property type="component" value="Unassembled WGS sequence"/>
</dbReference>
<evidence type="ECO:0000256" key="3">
    <source>
        <dbReference type="SAM" id="MobiDB-lite"/>
    </source>
</evidence>
<evidence type="ECO:0000256" key="2">
    <source>
        <dbReference type="ARBA" id="ARBA00023242"/>
    </source>
</evidence>
<keyword evidence="6" id="KW-1185">Reference proteome</keyword>
<dbReference type="Pfam" id="PF00385">
    <property type="entry name" value="Chromo"/>
    <property type="match status" value="1"/>
</dbReference>
<dbReference type="Gramene" id="GBG82334">
    <property type="protein sequence ID" value="GBG82334"/>
    <property type="gene ID" value="CBR_g34617"/>
</dbReference>
<dbReference type="SUPFAM" id="SSF54160">
    <property type="entry name" value="Chromo domain-like"/>
    <property type="match status" value="1"/>
</dbReference>
<feature type="compositionally biased region" description="Pro residues" evidence="3">
    <location>
        <begin position="169"/>
        <end position="178"/>
    </location>
</feature>
<evidence type="ECO:0000313" key="6">
    <source>
        <dbReference type="Proteomes" id="UP000265515"/>
    </source>
</evidence>
<keyword evidence="2" id="KW-0539">Nucleus</keyword>
<comment type="subcellular location">
    <subcellularLocation>
        <location evidence="1">Nucleus</location>
    </subcellularLocation>
</comment>
<sequence length="209" mass="24175">MHVRRIYDSVNNALVYVAYSSRLSQDMQEQNSRYILFSRIPVVGSDIVASAVNFRVKLPDYLRQARVHDVYHVSLLRPYHRPSERFVGRPYERRPPIMVDGHEEFVVSNIVSRRVTEDTPPLIEYLVHWKRYLDEEATWEPLEHLEHARMLLRAYDCARRAKTSAPTQPIDPLPPPPAEEIAEDEPVPSTVVLRQHCASTVHSSKPSVS</sequence>
<accession>A0A388LJ28</accession>
<evidence type="ECO:0000256" key="1">
    <source>
        <dbReference type="ARBA" id="ARBA00004123"/>
    </source>
</evidence>
<dbReference type="EMBL" id="BFEA01000403">
    <property type="protein sequence ID" value="GBG82334.1"/>
    <property type="molecule type" value="Genomic_DNA"/>
</dbReference>
<dbReference type="InterPro" id="IPR051219">
    <property type="entry name" value="Heterochromatin_chromo-domain"/>
</dbReference>
<name>A0A388LJ28_CHABU</name>
<dbReference type="InterPro" id="IPR023780">
    <property type="entry name" value="Chromo_domain"/>
</dbReference>
<dbReference type="PANTHER" id="PTHR22812">
    <property type="entry name" value="CHROMOBOX PROTEIN"/>
    <property type="match status" value="1"/>
</dbReference>
<dbReference type="Gene3D" id="2.40.50.40">
    <property type="match status" value="1"/>
</dbReference>
<evidence type="ECO:0000259" key="4">
    <source>
        <dbReference type="PROSITE" id="PS50013"/>
    </source>
</evidence>
<dbReference type="PROSITE" id="PS50013">
    <property type="entry name" value="CHROMO_2"/>
    <property type="match status" value="1"/>
</dbReference>
<protein>
    <recommendedName>
        <fullName evidence="4">Chromo domain-containing protein</fullName>
    </recommendedName>
</protein>
<dbReference type="InterPro" id="IPR000953">
    <property type="entry name" value="Chromo/chromo_shadow_dom"/>
</dbReference>
<comment type="caution">
    <text evidence="5">The sequence shown here is derived from an EMBL/GenBank/DDBJ whole genome shotgun (WGS) entry which is preliminary data.</text>
</comment>
<dbReference type="InterPro" id="IPR016197">
    <property type="entry name" value="Chromo-like_dom_sf"/>
</dbReference>
<gene>
    <name evidence="5" type="ORF">CBR_g34617</name>
</gene>
<dbReference type="AlphaFoldDB" id="A0A388LJ28"/>
<dbReference type="GO" id="GO:0005634">
    <property type="term" value="C:nucleus"/>
    <property type="evidence" value="ECO:0007669"/>
    <property type="project" value="UniProtKB-SubCell"/>
</dbReference>
<dbReference type="SMART" id="SM00298">
    <property type="entry name" value="CHROMO"/>
    <property type="match status" value="1"/>
</dbReference>